<evidence type="ECO:0000313" key="2">
    <source>
        <dbReference type="Proteomes" id="UP000095517"/>
    </source>
</evidence>
<dbReference type="AlphaFoldDB" id="A0A174JF10"/>
<dbReference type="EMBL" id="CYZH01000022">
    <property type="protein sequence ID" value="CUO96806.1"/>
    <property type="molecule type" value="Genomic_DNA"/>
</dbReference>
<gene>
    <name evidence="1" type="ORF">ERS852397_03208</name>
</gene>
<organism evidence="1 2">
    <name type="scientific">Bacteroides finegoldii</name>
    <dbReference type="NCBI Taxonomy" id="338188"/>
    <lineage>
        <taxon>Bacteria</taxon>
        <taxon>Pseudomonadati</taxon>
        <taxon>Bacteroidota</taxon>
        <taxon>Bacteroidia</taxon>
        <taxon>Bacteroidales</taxon>
        <taxon>Bacteroidaceae</taxon>
        <taxon>Bacteroides</taxon>
    </lineage>
</organism>
<proteinExistence type="predicted"/>
<sequence length="65" mass="7520">MIGGLYLYYSKQFYIKYFSYPLQTILKINKLQNKSTKTGTKYKKAAYSAAFSIFSLNNLNWSTVG</sequence>
<reference evidence="1 2" key="1">
    <citation type="submission" date="2015-09" db="EMBL/GenBank/DDBJ databases">
        <authorList>
            <consortium name="Pathogen Informatics"/>
        </authorList>
    </citation>
    <scope>NUCLEOTIDE SEQUENCE [LARGE SCALE GENOMIC DNA]</scope>
    <source>
        <strain evidence="1 2">2789STDY5608840</strain>
    </source>
</reference>
<protein>
    <submittedName>
        <fullName evidence="1">Uncharacterized protein</fullName>
    </submittedName>
</protein>
<name>A0A174JF10_9BACE</name>
<accession>A0A174JF10</accession>
<dbReference type="Proteomes" id="UP000095517">
    <property type="component" value="Unassembled WGS sequence"/>
</dbReference>
<evidence type="ECO:0000313" key="1">
    <source>
        <dbReference type="EMBL" id="CUO96806.1"/>
    </source>
</evidence>